<dbReference type="InterPro" id="IPR027275">
    <property type="entry name" value="PRC-brl_dom"/>
</dbReference>
<keyword evidence="9" id="KW-1185">Reference proteome</keyword>
<organism evidence="8 9">
    <name type="scientific">Mesotoga prima MesG1.Ag.4.2</name>
    <dbReference type="NCBI Taxonomy" id="660470"/>
    <lineage>
        <taxon>Bacteria</taxon>
        <taxon>Thermotogati</taxon>
        <taxon>Thermotogota</taxon>
        <taxon>Thermotogae</taxon>
        <taxon>Kosmotogales</taxon>
        <taxon>Kosmotogaceae</taxon>
        <taxon>Mesotoga</taxon>
    </lineage>
</organism>
<dbReference type="Pfam" id="PF05239">
    <property type="entry name" value="PRC"/>
    <property type="match status" value="1"/>
</dbReference>
<dbReference type="GO" id="GO:0042274">
    <property type="term" value="P:ribosomal small subunit biogenesis"/>
    <property type="evidence" value="ECO:0007669"/>
    <property type="project" value="UniProtKB-UniRule"/>
</dbReference>
<dbReference type="SUPFAM" id="SSF50447">
    <property type="entry name" value="Translation proteins"/>
    <property type="match status" value="1"/>
</dbReference>
<evidence type="ECO:0000313" key="9">
    <source>
        <dbReference type="Proteomes" id="UP000002881"/>
    </source>
</evidence>
<dbReference type="KEGG" id="mpg:Theba_0286"/>
<comment type="domain">
    <text evidence="5">The PRC barrel domain binds ribosomal protein uS19.</text>
</comment>
<dbReference type="GO" id="GO:0005737">
    <property type="term" value="C:cytoplasm"/>
    <property type="evidence" value="ECO:0007669"/>
    <property type="project" value="UniProtKB-SubCell"/>
</dbReference>
<keyword evidence="4 5" id="KW-0143">Chaperone</keyword>
<sequence>MSELKDKSLEEMVPIGRIVKPHGLRGEMKVKVALEDETAFKEIQEVLLYDEKTRSRFVTSIDGARRATKGWILHFEGIDSMGQAERLVGFHIYVEERVLPELKQGEYYYFQILGSSVFDENRRFIGTVNDIIETGANDVMVVVREEDLTVREELIPIIRDYILELNFEDKTIVARSMEFEEVKPE</sequence>
<dbReference type="InterPro" id="IPR009000">
    <property type="entry name" value="Transl_B-barrel_sf"/>
</dbReference>
<comment type="subcellular location">
    <subcellularLocation>
        <location evidence="5">Cytoplasm</location>
    </subcellularLocation>
</comment>
<keyword evidence="3 5" id="KW-0698">rRNA processing</keyword>
<dbReference type="NCBIfam" id="TIGR02273">
    <property type="entry name" value="16S_RimM"/>
    <property type="match status" value="1"/>
</dbReference>
<dbReference type="HAMAP" id="MF_00014">
    <property type="entry name" value="Ribosome_mat_RimM"/>
    <property type="match status" value="1"/>
</dbReference>
<dbReference type="GO" id="GO:0005840">
    <property type="term" value="C:ribosome"/>
    <property type="evidence" value="ECO:0007669"/>
    <property type="project" value="InterPro"/>
</dbReference>
<dbReference type="HOGENOM" id="CLU_077636_3_2_0"/>
<dbReference type="PANTHER" id="PTHR33692">
    <property type="entry name" value="RIBOSOME MATURATION FACTOR RIMM"/>
    <property type="match status" value="1"/>
</dbReference>
<keyword evidence="2 5" id="KW-0690">Ribosome biogenesis</keyword>
<evidence type="ECO:0000256" key="1">
    <source>
        <dbReference type="ARBA" id="ARBA00022490"/>
    </source>
</evidence>
<dbReference type="InterPro" id="IPR011033">
    <property type="entry name" value="PRC_barrel-like_sf"/>
</dbReference>
<dbReference type="InterPro" id="IPR011961">
    <property type="entry name" value="RimM"/>
</dbReference>
<feature type="domain" description="RimM N-terminal" evidence="6">
    <location>
        <begin position="15"/>
        <end position="96"/>
    </location>
</feature>
<evidence type="ECO:0000256" key="2">
    <source>
        <dbReference type="ARBA" id="ARBA00022517"/>
    </source>
</evidence>
<comment type="subunit">
    <text evidence="5">Binds ribosomal protein uS19.</text>
</comment>
<comment type="similarity">
    <text evidence="5">Belongs to the RimM family.</text>
</comment>
<evidence type="ECO:0000259" key="7">
    <source>
        <dbReference type="Pfam" id="PF05239"/>
    </source>
</evidence>
<gene>
    <name evidence="5" type="primary">rimM</name>
    <name evidence="8" type="ORF">Theba_0286</name>
</gene>
<dbReference type="EMBL" id="CP003532">
    <property type="protein sequence ID" value="AFK06018.1"/>
    <property type="molecule type" value="Genomic_DNA"/>
</dbReference>
<dbReference type="Gene3D" id="2.40.30.60">
    <property type="entry name" value="RimM"/>
    <property type="match status" value="1"/>
</dbReference>
<dbReference type="RefSeq" id="WP_014730171.1">
    <property type="nucleotide sequence ID" value="NC_017934.1"/>
</dbReference>
<evidence type="ECO:0000259" key="6">
    <source>
        <dbReference type="Pfam" id="PF01782"/>
    </source>
</evidence>
<feature type="domain" description="PRC-barrel" evidence="7">
    <location>
        <begin position="105"/>
        <end position="178"/>
    </location>
</feature>
<dbReference type="InterPro" id="IPR002676">
    <property type="entry name" value="RimM_N"/>
</dbReference>
<proteinExistence type="inferred from homology"/>
<dbReference type="AlphaFoldDB" id="I2F265"/>
<dbReference type="GeneID" id="87106141"/>
<dbReference type="GO" id="GO:0006364">
    <property type="term" value="P:rRNA processing"/>
    <property type="evidence" value="ECO:0007669"/>
    <property type="project" value="UniProtKB-UniRule"/>
</dbReference>
<dbReference type="Proteomes" id="UP000002881">
    <property type="component" value="Chromosome"/>
</dbReference>
<dbReference type="Pfam" id="PF01782">
    <property type="entry name" value="RimM"/>
    <property type="match status" value="1"/>
</dbReference>
<evidence type="ECO:0000256" key="5">
    <source>
        <dbReference type="HAMAP-Rule" id="MF_00014"/>
    </source>
</evidence>
<keyword evidence="1 5" id="KW-0963">Cytoplasm</keyword>
<evidence type="ECO:0000256" key="4">
    <source>
        <dbReference type="ARBA" id="ARBA00023186"/>
    </source>
</evidence>
<accession>I2F265</accession>
<reference evidence="8 9" key="1">
    <citation type="journal article" date="2012" name="Genome Biol. Evol.">
        <title>Genome Sequence of the Mesophilic Thermotogales Bacterium Mesotoga prima MesG1.Ag.4.2 Reveals the Largest Thermotogales Genome To Date.</title>
        <authorList>
            <person name="Zhaxybayeva O."/>
            <person name="Swithers K.S."/>
            <person name="Foght J."/>
            <person name="Green A.G."/>
            <person name="Bruce D."/>
            <person name="Detter C."/>
            <person name="Han S."/>
            <person name="Teshima H."/>
            <person name="Han J."/>
            <person name="Woyke T."/>
            <person name="Pitluck S."/>
            <person name="Nolan M."/>
            <person name="Ivanova N."/>
            <person name="Pati A."/>
            <person name="Land M.L."/>
            <person name="Dlutek M."/>
            <person name="Doolittle W.F."/>
            <person name="Noll K.M."/>
            <person name="Nesbo C.L."/>
        </authorList>
    </citation>
    <scope>NUCLEOTIDE SEQUENCE [LARGE SCALE GENOMIC DNA]</scope>
    <source>
        <strain evidence="9">mesG1.Ag.4.2</strain>
    </source>
</reference>
<dbReference type="GO" id="GO:0043022">
    <property type="term" value="F:ribosome binding"/>
    <property type="evidence" value="ECO:0007669"/>
    <property type="project" value="InterPro"/>
</dbReference>
<dbReference type="Gene3D" id="2.30.30.240">
    <property type="entry name" value="PRC-barrel domain"/>
    <property type="match status" value="1"/>
</dbReference>
<dbReference type="PANTHER" id="PTHR33692:SF1">
    <property type="entry name" value="RIBOSOME MATURATION FACTOR RIMM"/>
    <property type="match status" value="1"/>
</dbReference>
<dbReference type="eggNOG" id="COG0806">
    <property type="taxonomic scope" value="Bacteria"/>
</dbReference>
<evidence type="ECO:0000313" key="8">
    <source>
        <dbReference type="EMBL" id="AFK06018.1"/>
    </source>
</evidence>
<dbReference type="SUPFAM" id="SSF50346">
    <property type="entry name" value="PRC-barrel domain"/>
    <property type="match status" value="1"/>
</dbReference>
<evidence type="ECO:0000256" key="3">
    <source>
        <dbReference type="ARBA" id="ARBA00022552"/>
    </source>
</evidence>
<name>I2F265_9BACT</name>
<comment type="function">
    <text evidence="5">An accessory protein needed during the final step in the assembly of 30S ribosomal subunit, possibly for assembly of the head region. Essential for efficient processing of 16S rRNA. May be needed both before and after RbfA during the maturation of 16S rRNA. It has affinity for free ribosomal 30S subunits but not for 70S ribosomes.</text>
</comment>
<dbReference type="STRING" id="660470.Theba_0286"/>
<dbReference type="InterPro" id="IPR036976">
    <property type="entry name" value="RimM_N_sf"/>
</dbReference>
<protein>
    <recommendedName>
        <fullName evidence="5">Ribosome maturation factor RimM</fullName>
    </recommendedName>
</protein>